<evidence type="ECO:0000313" key="2">
    <source>
        <dbReference type="EMBL" id="RNA31942.1"/>
    </source>
</evidence>
<keyword evidence="1" id="KW-0472">Membrane</keyword>
<keyword evidence="1" id="KW-0812">Transmembrane</keyword>
<evidence type="ECO:0000313" key="3">
    <source>
        <dbReference type="Proteomes" id="UP000276133"/>
    </source>
</evidence>
<sequence>MSHSHSHEIQYKMIKRTEKKFKINSVYTECCNIQSCFKYQGLLNLQSLYYIVCTNCGPIYHQNIRIDNKMVNGTEKDIIIQKDEQILFYEMFLWFHFFLYVILTLSLYKTDYRLFLCRNRLICNI</sequence>
<dbReference type="EMBL" id="REGN01001878">
    <property type="protein sequence ID" value="RNA31942.1"/>
    <property type="molecule type" value="Genomic_DNA"/>
</dbReference>
<reference evidence="2 3" key="1">
    <citation type="journal article" date="2018" name="Sci. Rep.">
        <title>Genomic signatures of local adaptation to the degree of environmental predictability in rotifers.</title>
        <authorList>
            <person name="Franch-Gras L."/>
            <person name="Hahn C."/>
            <person name="Garcia-Roger E.M."/>
            <person name="Carmona M.J."/>
            <person name="Serra M."/>
            <person name="Gomez A."/>
        </authorList>
    </citation>
    <scope>NUCLEOTIDE SEQUENCE [LARGE SCALE GENOMIC DNA]</scope>
    <source>
        <strain evidence="2">HYR1</strain>
    </source>
</reference>
<evidence type="ECO:0000256" key="1">
    <source>
        <dbReference type="SAM" id="Phobius"/>
    </source>
</evidence>
<protein>
    <submittedName>
        <fullName evidence="2">Uncharacterized protein</fullName>
    </submittedName>
</protein>
<feature type="transmembrane region" description="Helical" evidence="1">
    <location>
        <begin position="86"/>
        <end position="108"/>
    </location>
</feature>
<organism evidence="2 3">
    <name type="scientific">Brachionus plicatilis</name>
    <name type="common">Marine rotifer</name>
    <name type="synonym">Brachionus muelleri</name>
    <dbReference type="NCBI Taxonomy" id="10195"/>
    <lineage>
        <taxon>Eukaryota</taxon>
        <taxon>Metazoa</taxon>
        <taxon>Spiralia</taxon>
        <taxon>Gnathifera</taxon>
        <taxon>Rotifera</taxon>
        <taxon>Eurotatoria</taxon>
        <taxon>Monogononta</taxon>
        <taxon>Pseudotrocha</taxon>
        <taxon>Ploima</taxon>
        <taxon>Brachionidae</taxon>
        <taxon>Brachionus</taxon>
    </lineage>
</organism>
<gene>
    <name evidence="2" type="ORF">BpHYR1_051284</name>
</gene>
<keyword evidence="1" id="KW-1133">Transmembrane helix</keyword>
<comment type="caution">
    <text evidence="2">The sequence shown here is derived from an EMBL/GenBank/DDBJ whole genome shotgun (WGS) entry which is preliminary data.</text>
</comment>
<proteinExistence type="predicted"/>
<dbReference type="Proteomes" id="UP000276133">
    <property type="component" value="Unassembled WGS sequence"/>
</dbReference>
<keyword evidence="3" id="KW-1185">Reference proteome</keyword>
<accession>A0A3M7S856</accession>
<name>A0A3M7S856_BRAPC</name>
<dbReference type="AlphaFoldDB" id="A0A3M7S856"/>